<evidence type="ECO:0000256" key="2">
    <source>
        <dbReference type="SAM" id="Phobius"/>
    </source>
</evidence>
<keyword evidence="2" id="KW-1133">Transmembrane helix</keyword>
<accession>A0AAE4Z8E0</accession>
<comment type="caution">
    <text evidence="3">The sequence shown here is derived from an EMBL/GenBank/DDBJ whole genome shotgun (WGS) entry which is preliminary data.</text>
</comment>
<keyword evidence="2" id="KW-0472">Membrane</keyword>
<dbReference type="EMBL" id="JAACAK010000049">
    <property type="protein sequence ID" value="NIR74878.1"/>
    <property type="molecule type" value="Genomic_DNA"/>
</dbReference>
<gene>
    <name evidence="3" type="ORF">GWO12_07160</name>
</gene>
<protein>
    <submittedName>
        <fullName evidence="3">FxsA family protein</fullName>
    </submittedName>
</protein>
<dbReference type="AlphaFoldDB" id="A0AAE4Z8E0"/>
<keyword evidence="2" id="KW-0812">Transmembrane</keyword>
<feature type="transmembrane region" description="Helical" evidence="2">
    <location>
        <begin position="27"/>
        <end position="47"/>
    </location>
</feature>
<evidence type="ECO:0000256" key="1">
    <source>
        <dbReference type="SAM" id="MobiDB-lite"/>
    </source>
</evidence>
<feature type="compositionally biased region" description="Basic and acidic residues" evidence="1">
    <location>
        <begin position="150"/>
        <end position="159"/>
    </location>
</feature>
<name>A0AAE4Z8E0_9BACT</name>
<dbReference type="NCBIfam" id="NF008528">
    <property type="entry name" value="PRK11463.1-2"/>
    <property type="match status" value="1"/>
</dbReference>
<dbReference type="Proteomes" id="UP000702544">
    <property type="component" value="Unassembled WGS sequence"/>
</dbReference>
<feature type="transmembrane region" description="Helical" evidence="2">
    <location>
        <begin position="76"/>
        <end position="101"/>
    </location>
</feature>
<dbReference type="GO" id="GO:0016020">
    <property type="term" value="C:membrane"/>
    <property type="evidence" value="ECO:0007669"/>
    <property type="project" value="InterPro"/>
</dbReference>
<reference evidence="3 4" key="1">
    <citation type="submission" date="2020-01" db="EMBL/GenBank/DDBJ databases">
        <title>Genomes assembled from Gulf of Kutch pelagic sediment metagenomes.</title>
        <authorList>
            <person name="Chandrashekar M."/>
            <person name="Mahajan M.S."/>
            <person name="Dave K.J."/>
            <person name="Vatsa P."/>
            <person name="Nathani N.M."/>
        </authorList>
    </citation>
    <scope>NUCLEOTIDE SEQUENCE [LARGE SCALE GENOMIC DNA]</scope>
    <source>
        <strain evidence="3">KS3-K002</strain>
    </source>
</reference>
<feature type="compositionally biased region" description="Gly residues" evidence="1">
    <location>
        <begin position="137"/>
        <end position="148"/>
    </location>
</feature>
<dbReference type="InterPro" id="IPR007313">
    <property type="entry name" value="FxsA"/>
</dbReference>
<feature type="region of interest" description="Disordered" evidence="1">
    <location>
        <begin position="130"/>
        <end position="159"/>
    </location>
</feature>
<evidence type="ECO:0000313" key="3">
    <source>
        <dbReference type="EMBL" id="NIR74878.1"/>
    </source>
</evidence>
<organism evidence="3 4">
    <name type="scientific">Candidatus Kutchimonas denitrificans</name>
    <dbReference type="NCBI Taxonomy" id="3056748"/>
    <lineage>
        <taxon>Bacteria</taxon>
        <taxon>Pseudomonadati</taxon>
        <taxon>Gemmatimonadota</taxon>
        <taxon>Gemmatimonadia</taxon>
        <taxon>Candidatus Palauibacterales</taxon>
        <taxon>Candidatus Palauibacteraceae</taxon>
        <taxon>Candidatus Kutchimonas</taxon>
    </lineage>
</organism>
<evidence type="ECO:0000313" key="4">
    <source>
        <dbReference type="Proteomes" id="UP000702544"/>
    </source>
</evidence>
<dbReference type="PANTHER" id="PTHR35335">
    <property type="entry name" value="UPF0716 PROTEIN FXSA"/>
    <property type="match status" value="1"/>
</dbReference>
<proteinExistence type="predicted"/>
<dbReference type="PANTHER" id="PTHR35335:SF1">
    <property type="entry name" value="UPF0716 PROTEIN FXSA"/>
    <property type="match status" value="1"/>
</dbReference>
<sequence length="159" mass="17268">MFRRLLPLFIIVPIVELALLIQLGRWVGLWPTLALIAITGIAGAALASREGLRAWREFQLEMWQGRVPGRQIMDGISILAGGALLLTPGLLTDVVGFGLVVRPTRRWLQNRVVNRFAGRLVRGGQFYVHMPPDRGGPETGEGPGAAGRGRGREVGRDGG</sequence>
<dbReference type="Pfam" id="PF04186">
    <property type="entry name" value="FxsA"/>
    <property type="match status" value="1"/>
</dbReference>